<keyword evidence="2" id="KW-1185">Reference proteome</keyword>
<evidence type="ECO:0000313" key="1">
    <source>
        <dbReference type="EMBL" id="GMR60373.1"/>
    </source>
</evidence>
<dbReference type="EMBL" id="BTRK01000006">
    <property type="protein sequence ID" value="GMR60373.1"/>
    <property type="molecule type" value="Genomic_DNA"/>
</dbReference>
<comment type="caution">
    <text evidence="1">The sequence shown here is derived from an EMBL/GenBank/DDBJ whole genome shotgun (WGS) entry which is preliminary data.</text>
</comment>
<proteinExistence type="predicted"/>
<dbReference type="Proteomes" id="UP001328107">
    <property type="component" value="Unassembled WGS sequence"/>
</dbReference>
<protein>
    <submittedName>
        <fullName evidence="1">Uncharacterized protein</fullName>
    </submittedName>
</protein>
<evidence type="ECO:0000313" key="2">
    <source>
        <dbReference type="Proteomes" id="UP001328107"/>
    </source>
</evidence>
<accession>A0AAN5IBT7</accession>
<dbReference type="AlphaFoldDB" id="A0AAN5IBT7"/>
<gene>
    <name evidence="1" type="ORF">PMAYCL1PPCAC_30568</name>
</gene>
<reference evidence="2" key="1">
    <citation type="submission" date="2022-10" db="EMBL/GenBank/DDBJ databases">
        <title>Genome assembly of Pristionchus species.</title>
        <authorList>
            <person name="Yoshida K."/>
            <person name="Sommer R.J."/>
        </authorList>
    </citation>
    <scope>NUCLEOTIDE SEQUENCE [LARGE SCALE GENOMIC DNA]</scope>
    <source>
        <strain evidence="2">RS5460</strain>
    </source>
</reference>
<feature type="non-terminal residue" evidence="1">
    <location>
        <position position="68"/>
    </location>
</feature>
<feature type="non-terminal residue" evidence="1">
    <location>
        <position position="1"/>
    </location>
</feature>
<organism evidence="1 2">
    <name type="scientific">Pristionchus mayeri</name>
    <dbReference type="NCBI Taxonomy" id="1317129"/>
    <lineage>
        <taxon>Eukaryota</taxon>
        <taxon>Metazoa</taxon>
        <taxon>Ecdysozoa</taxon>
        <taxon>Nematoda</taxon>
        <taxon>Chromadorea</taxon>
        <taxon>Rhabditida</taxon>
        <taxon>Rhabditina</taxon>
        <taxon>Diplogasteromorpha</taxon>
        <taxon>Diplogasteroidea</taxon>
        <taxon>Neodiplogasteridae</taxon>
        <taxon>Pristionchus</taxon>
    </lineage>
</organism>
<sequence length="68" mass="8022">RGDKQALLIEDWTGEYDGLDELRDFEYITDFIVSRIPRRIIASTPHLENRYCRGCKGCTAQRLQQDQF</sequence>
<name>A0AAN5IBT7_9BILA</name>